<comment type="similarity">
    <text evidence="2">Belongs to the eukaryotic RPC34/RPC39 RNA polymerase subunit family.</text>
</comment>
<keyword evidence="3" id="KW-0240">DNA-directed RNA polymerase</keyword>
<organism evidence="6">
    <name type="scientific">Nematocida ausubeli (strain ATCC PRA-371 / ERTm2)</name>
    <name type="common">Nematode killer fungus</name>
    <dbReference type="NCBI Taxonomy" id="1913371"/>
    <lineage>
        <taxon>Eukaryota</taxon>
        <taxon>Fungi</taxon>
        <taxon>Fungi incertae sedis</taxon>
        <taxon>Microsporidia</taxon>
        <taxon>Nematocida</taxon>
    </lineage>
</organism>
<evidence type="ECO:0000256" key="5">
    <source>
        <dbReference type="ARBA" id="ARBA00023242"/>
    </source>
</evidence>
<dbReference type="HOGENOM" id="CLU_033661_0_1_1"/>
<evidence type="ECO:0008006" key="7">
    <source>
        <dbReference type="Google" id="ProtNLM"/>
    </source>
</evidence>
<dbReference type="GO" id="GO:0006383">
    <property type="term" value="P:transcription by RNA polymerase III"/>
    <property type="evidence" value="ECO:0007669"/>
    <property type="project" value="InterPro"/>
</dbReference>
<dbReference type="STRING" id="944018.H8ZEL0"/>
<accession>H8ZEL0</accession>
<dbReference type="SUPFAM" id="SSF46785">
    <property type="entry name" value="Winged helix' DNA-binding domain"/>
    <property type="match status" value="2"/>
</dbReference>
<dbReference type="GO" id="GO:0005666">
    <property type="term" value="C:RNA polymerase III complex"/>
    <property type="evidence" value="ECO:0007669"/>
    <property type="project" value="InterPro"/>
</dbReference>
<sequence>MQGILEFIASRESGVTTQEIQQEFKDMSLQDIVVEINALHADSLIDLFKTKSGIVYRRNTEPQSFSAPEEKIIYLLIKESGVDGIWIKDIRSKSGLHQNLVTKILKTLEQRVLIKAVKSIKQNRKVYMLYDAVPSDDLGDGPWFTQDAELDVGFVEAIKGVAHEWIVNSIGKDMPAYEDLPGIKEVHSFLMRAEISSVHLSLEDVKRILDILVYERKIIQLDQRFYIVKSI</sequence>
<reference evidence="6" key="1">
    <citation type="submission" date="2011-03" db="EMBL/GenBank/DDBJ databases">
        <title>The Genome Sequence of Nematocida sp1 strain ERTm2.</title>
        <authorList>
            <consortium name="The Broad Institute Genome Sequencing Platform"/>
            <consortium name="The Broad Institute Genome Sequencing Center for Infectious Disease"/>
            <person name="Cuomo C."/>
            <person name="Troemel E."/>
            <person name="Young S.K."/>
            <person name="Zeng Q."/>
            <person name="Gargeya S."/>
            <person name="Fitzgerald M."/>
            <person name="Haas B."/>
            <person name="Abouelleil A."/>
            <person name="Alvarado L."/>
            <person name="Arachchi H.M."/>
            <person name="Berlin A."/>
            <person name="Brown A."/>
            <person name="Chapman S.B."/>
            <person name="Chen Z."/>
            <person name="Dunbar C."/>
            <person name="Freedman E."/>
            <person name="Gearin G."/>
            <person name="Gellesch M."/>
            <person name="Goldberg J."/>
            <person name="Griggs A."/>
            <person name="Gujja S."/>
            <person name="Heilman E.R."/>
            <person name="Heiman D."/>
            <person name="Howarth C."/>
            <person name="Larson L."/>
            <person name="Lui A."/>
            <person name="MacDonald P.J.P."/>
            <person name="Mehta T."/>
            <person name="Montmayeur A."/>
            <person name="Murphy C."/>
            <person name="Neiman D."/>
            <person name="Pearson M."/>
            <person name="Priest M."/>
            <person name="Roberts A."/>
            <person name="Saif S."/>
            <person name="Shea T."/>
            <person name="Shenoy N."/>
            <person name="Sisk P."/>
            <person name="Stolte C."/>
            <person name="Sykes S."/>
            <person name="White J."/>
            <person name="Yandava C."/>
            <person name="Wortman J."/>
            <person name="Nusbaum C."/>
            <person name="Birren B."/>
        </authorList>
    </citation>
    <scope>NUCLEOTIDE SEQUENCE</scope>
    <source>
        <strain evidence="6">ERTm2</strain>
    </source>
</reference>
<gene>
    <name evidence="6" type="ORF">NERG_02031</name>
</gene>
<dbReference type="GO" id="GO:0005654">
    <property type="term" value="C:nucleoplasm"/>
    <property type="evidence" value="ECO:0007669"/>
    <property type="project" value="UniProtKB-ARBA"/>
</dbReference>
<comment type="subcellular location">
    <subcellularLocation>
        <location evidence="1">Nucleus</location>
    </subcellularLocation>
</comment>
<dbReference type="FunFam" id="1.10.10.10:FF:000116">
    <property type="entry name" value="DNA-directed RNA polymerase III subunit RPC6"/>
    <property type="match status" value="1"/>
</dbReference>
<dbReference type="InterPro" id="IPR036390">
    <property type="entry name" value="WH_DNA-bd_sf"/>
</dbReference>
<dbReference type="PANTHER" id="PTHR12780">
    <property type="entry name" value="RNA POLYMERASE III DNA DIRECTED , 39KD SUBUNIT-RELATED"/>
    <property type="match status" value="1"/>
</dbReference>
<dbReference type="InterPro" id="IPR036388">
    <property type="entry name" value="WH-like_DNA-bd_sf"/>
</dbReference>
<evidence type="ECO:0000313" key="6">
    <source>
        <dbReference type="EMBL" id="EHY64975.1"/>
    </source>
</evidence>
<protein>
    <recommendedName>
        <fullName evidence="7">DNA-directed RNA polymerase III subunit RPC6</fullName>
    </recommendedName>
</protein>
<dbReference type="GO" id="GO:0005737">
    <property type="term" value="C:cytoplasm"/>
    <property type="evidence" value="ECO:0007669"/>
    <property type="project" value="UniProtKB-ARBA"/>
</dbReference>
<evidence type="ECO:0000256" key="1">
    <source>
        <dbReference type="ARBA" id="ARBA00004123"/>
    </source>
</evidence>
<proteinExistence type="inferred from homology"/>
<dbReference type="InterPro" id="IPR007832">
    <property type="entry name" value="RNA_pol_Rpc34"/>
</dbReference>
<dbReference type="EMBL" id="JH604637">
    <property type="protein sequence ID" value="EHY64975.1"/>
    <property type="molecule type" value="Genomic_DNA"/>
</dbReference>
<keyword evidence="5" id="KW-0539">Nucleus</keyword>
<keyword evidence="4" id="KW-0804">Transcription</keyword>
<evidence type="ECO:0000256" key="3">
    <source>
        <dbReference type="ARBA" id="ARBA00022478"/>
    </source>
</evidence>
<dbReference type="Gene3D" id="1.10.10.10">
    <property type="entry name" value="Winged helix-like DNA-binding domain superfamily/Winged helix DNA-binding domain"/>
    <property type="match status" value="2"/>
</dbReference>
<dbReference type="InterPro" id="IPR016049">
    <property type="entry name" value="RNA_pol_Rpc34-like"/>
</dbReference>
<dbReference type="AlphaFoldDB" id="H8ZEL0"/>
<evidence type="ECO:0000256" key="2">
    <source>
        <dbReference type="ARBA" id="ARBA00011038"/>
    </source>
</evidence>
<name>H8ZEL0_NEMA1</name>
<dbReference type="Pfam" id="PF05158">
    <property type="entry name" value="RNA_pol_Rpc34"/>
    <property type="match status" value="1"/>
</dbReference>
<evidence type="ECO:0000256" key="4">
    <source>
        <dbReference type="ARBA" id="ARBA00023163"/>
    </source>
</evidence>
<dbReference type="Proteomes" id="UP000005622">
    <property type="component" value="Unassembled WGS sequence"/>
</dbReference>